<dbReference type="PANTHER" id="PTHR35605">
    <property type="entry name" value="ECP2 EFFECTOR PROTEIN DOMAIN-CONTAINING PROTEIN-RELATED"/>
    <property type="match status" value="1"/>
</dbReference>
<organism evidence="2 3">
    <name type="scientific">Zalerion maritima</name>
    <dbReference type="NCBI Taxonomy" id="339359"/>
    <lineage>
        <taxon>Eukaryota</taxon>
        <taxon>Fungi</taxon>
        <taxon>Dikarya</taxon>
        <taxon>Ascomycota</taxon>
        <taxon>Pezizomycotina</taxon>
        <taxon>Sordariomycetes</taxon>
        <taxon>Lulworthiomycetidae</taxon>
        <taxon>Lulworthiales</taxon>
        <taxon>Lulworthiaceae</taxon>
        <taxon>Zalerion</taxon>
    </lineage>
</organism>
<dbReference type="PANTHER" id="PTHR35605:SF1">
    <property type="entry name" value="ECP2 EFFECTOR PROTEIN DOMAIN-CONTAINING PROTEIN-RELATED"/>
    <property type="match status" value="1"/>
</dbReference>
<evidence type="ECO:0000313" key="3">
    <source>
        <dbReference type="Proteomes" id="UP001201980"/>
    </source>
</evidence>
<evidence type="ECO:0000256" key="1">
    <source>
        <dbReference type="SAM" id="MobiDB-lite"/>
    </source>
</evidence>
<accession>A0AAD5S3C8</accession>
<feature type="region of interest" description="Disordered" evidence="1">
    <location>
        <begin position="186"/>
        <end position="225"/>
    </location>
</feature>
<dbReference type="AlphaFoldDB" id="A0AAD5S3C8"/>
<feature type="compositionally biased region" description="Basic and acidic residues" evidence="1">
    <location>
        <begin position="193"/>
        <end position="212"/>
    </location>
</feature>
<dbReference type="EMBL" id="JAKWBI020000040">
    <property type="protein sequence ID" value="KAJ2904990.1"/>
    <property type="molecule type" value="Genomic_DNA"/>
</dbReference>
<name>A0AAD5S3C8_9PEZI</name>
<comment type="caution">
    <text evidence="2">The sequence shown here is derived from an EMBL/GenBank/DDBJ whole genome shotgun (WGS) entry which is preliminary data.</text>
</comment>
<reference evidence="2" key="1">
    <citation type="submission" date="2022-07" db="EMBL/GenBank/DDBJ databases">
        <title>Draft genome sequence of Zalerion maritima ATCC 34329, a (micro)plastics degrading marine fungus.</title>
        <authorList>
            <person name="Paco A."/>
            <person name="Goncalves M.F.M."/>
            <person name="Rocha-Santos T.A.P."/>
            <person name="Alves A."/>
        </authorList>
    </citation>
    <scope>NUCLEOTIDE SEQUENCE</scope>
    <source>
        <strain evidence="2">ATCC 34329</strain>
    </source>
</reference>
<proteinExistence type="predicted"/>
<evidence type="ECO:0000313" key="2">
    <source>
        <dbReference type="EMBL" id="KAJ2904990.1"/>
    </source>
</evidence>
<keyword evidence="3" id="KW-1185">Reference proteome</keyword>
<gene>
    <name evidence="2" type="ORF">MKZ38_006646</name>
</gene>
<protein>
    <submittedName>
        <fullName evidence="2">GMP synthase</fullName>
    </submittedName>
</protein>
<dbReference type="Proteomes" id="UP001201980">
    <property type="component" value="Unassembled WGS sequence"/>
</dbReference>
<sequence>MLGLLLTVSRGAALDITLEERDKDDCGTQRSAVHDWARSLALEVDRIVLRKWLPSVNLSETCDFNDISIHNGKNDKYVRQRTLAGTNSTMNLFVLTIFAVQAFVPGTQAATVLPRTQGEVGLFPGYDMRLHPTWEVDVGEDKPYVVNGTVQEVRRHLAERGWEDKLFVKRSGEDILRLRAEAAGSVPGMDTASRIEEGRGRGRKEDARDVEGGHQNSLETRQRDGDPQYHHFLCWVPGQPTNRDEAVRGVEYLEGLDGSPKIRAKGCDRVSCAHDTAIWWCNDNDHTLVLHSWITLADGARRIVDDCQTNTYTAYDQDVTAGQNFNLGGFNVLIRDDDDHC</sequence>